<dbReference type="Gene3D" id="2.170.270.10">
    <property type="entry name" value="SET domain"/>
    <property type="match status" value="1"/>
</dbReference>
<dbReference type="Gene3D" id="1.25.40.10">
    <property type="entry name" value="Tetratricopeptide repeat domain"/>
    <property type="match status" value="1"/>
</dbReference>
<dbReference type="InterPro" id="IPR011990">
    <property type="entry name" value="TPR-like_helical_dom_sf"/>
</dbReference>
<accession>A0A3P7KVH2</accession>
<protein>
    <submittedName>
        <fullName evidence="1">Uncharacterized protein</fullName>
    </submittedName>
</protein>
<organism evidence="1 2">
    <name type="scientific">Strongylus vulgaris</name>
    <name type="common">Blood worm</name>
    <dbReference type="NCBI Taxonomy" id="40348"/>
    <lineage>
        <taxon>Eukaryota</taxon>
        <taxon>Metazoa</taxon>
        <taxon>Ecdysozoa</taxon>
        <taxon>Nematoda</taxon>
        <taxon>Chromadorea</taxon>
        <taxon>Rhabditida</taxon>
        <taxon>Rhabditina</taxon>
        <taxon>Rhabditomorpha</taxon>
        <taxon>Strongyloidea</taxon>
        <taxon>Strongylidae</taxon>
        <taxon>Strongylus</taxon>
    </lineage>
</organism>
<dbReference type="InterPro" id="IPR046341">
    <property type="entry name" value="SET_dom_sf"/>
</dbReference>
<proteinExistence type="predicted"/>
<gene>
    <name evidence="1" type="ORF">SVUK_LOCUS9363</name>
</gene>
<evidence type="ECO:0000313" key="1">
    <source>
        <dbReference type="EMBL" id="VDM74365.1"/>
    </source>
</evidence>
<dbReference type="OrthoDB" id="265717at2759"/>
<dbReference type="Proteomes" id="UP000270094">
    <property type="component" value="Unassembled WGS sequence"/>
</dbReference>
<sequence>MEPMLPVIGKKCFQHTGSAATLSLCRISLREVCFISLSNILQLVTNAFAITDDTFKTLGTGLYIGISAQDHSCTPDVFVYFEGSTAVMRSPEVGKKIVGKDRSTRTVVRVDSAWSIPVMIGTHIPQYAMELNAKAKMELNNIAVIGTSPAEIFEHWLRVYGKFAEVLSPYNTFLVSIGQKLLLAAESVGQMNLLDKYDDIGLAAYRRYLPRGHPELTQRLRLAFLRKMHHSSPQEHRPLLLEAYDSAVLSHGDDHPITLELSSYISG</sequence>
<dbReference type="AlphaFoldDB" id="A0A3P7KVH2"/>
<evidence type="ECO:0000313" key="2">
    <source>
        <dbReference type="Proteomes" id="UP000270094"/>
    </source>
</evidence>
<keyword evidence="2" id="KW-1185">Reference proteome</keyword>
<dbReference type="EMBL" id="UYYB01094456">
    <property type="protein sequence ID" value="VDM74365.1"/>
    <property type="molecule type" value="Genomic_DNA"/>
</dbReference>
<name>A0A3P7KVH2_STRVU</name>
<reference evidence="1 2" key="1">
    <citation type="submission" date="2018-11" db="EMBL/GenBank/DDBJ databases">
        <authorList>
            <consortium name="Pathogen Informatics"/>
        </authorList>
    </citation>
    <scope>NUCLEOTIDE SEQUENCE [LARGE SCALE GENOMIC DNA]</scope>
</reference>